<dbReference type="RefSeq" id="WP_380901711.1">
    <property type="nucleotide sequence ID" value="NZ_JBHUEG010000007.1"/>
</dbReference>
<keyword evidence="6" id="KW-1185">Reference proteome</keyword>
<dbReference type="PANTHER" id="PTHR43280:SF32">
    <property type="entry name" value="TRANSCRIPTIONAL REGULATORY PROTEIN"/>
    <property type="match status" value="1"/>
</dbReference>
<feature type="domain" description="HTH araC/xylS-type" evidence="4">
    <location>
        <begin position="187"/>
        <end position="269"/>
    </location>
</feature>
<protein>
    <submittedName>
        <fullName evidence="5">AraC family transcriptional regulator</fullName>
    </submittedName>
</protein>
<evidence type="ECO:0000256" key="1">
    <source>
        <dbReference type="ARBA" id="ARBA00023015"/>
    </source>
</evidence>
<dbReference type="InterPro" id="IPR009057">
    <property type="entry name" value="Homeodomain-like_sf"/>
</dbReference>
<evidence type="ECO:0000259" key="4">
    <source>
        <dbReference type="PROSITE" id="PS01124"/>
    </source>
</evidence>
<dbReference type="Gene3D" id="1.10.10.60">
    <property type="entry name" value="Homeodomain-like"/>
    <property type="match status" value="1"/>
</dbReference>
<keyword evidence="3" id="KW-0804">Transcription</keyword>
<evidence type="ECO:0000256" key="2">
    <source>
        <dbReference type="ARBA" id="ARBA00023125"/>
    </source>
</evidence>
<dbReference type="PANTHER" id="PTHR43280">
    <property type="entry name" value="ARAC-FAMILY TRANSCRIPTIONAL REGULATOR"/>
    <property type="match status" value="1"/>
</dbReference>
<name>A0ABW5KE12_9SPHI</name>
<dbReference type="InterPro" id="IPR037923">
    <property type="entry name" value="HTH-like"/>
</dbReference>
<keyword evidence="2" id="KW-0238">DNA-binding</keyword>
<dbReference type="SUPFAM" id="SSF51215">
    <property type="entry name" value="Regulatory protein AraC"/>
    <property type="match status" value="1"/>
</dbReference>
<evidence type="ECO:0000313" key="5">
    <source>
        <dbReference type="EMBL" id="MFD2547192.1"/>
    </source>
</evidence>
<evidence type="ECO:0000313" key="6">
    <source>
        <dbReference type="Proteomes" id="UP001597545"/>
    </source>
</evidence>
<evidence type="ECO:0000256" key="3">
    <source>
        <dbReference type="ARBA" id="ARBA00023163"/>
    </source>
</evidence>
<gene>
    <name evidence="5" type="ORF">ACFSR5_05975</name>
</gene>
<dbReference type="EMBL" id="JBHULR010000003">
    <property type="protein sequence ID" value="MFD2547192.1"/>
    <property type="molecule type" value="Genomic_DNA"/>
</dbReference>
<dbReference type="SMART" id="SM00342">
    <property type="entry name" value="HTH_ARAC"/>
    <property type="match status" value="1"/>
</dbReference>
<dbReference type="Proteomes" id="UP001597545">
    <property type="component" value="Unassembled WGS sequence"/>
</dbReference>
<dbReference type="InterPro" id="IPR018060">
    <property type="entry name" value="HTH_AraC"/>
</dbReference>
<dbReference type="PROSITE" id="PS01124">
    <property type="entry name" value="HTH_ARAC_FAMILY_2"/>
    <property type="match status" value="1"/>
</dbReference>
<dbReference type="SUPFAM" id="SSF46689">
    <property type="entry name" value="Homeodomain-like"/>
    <property type="match status" value="1"/>
</dbReference>
<keyword evidence="1" id="KW-0805">Transcription regulation</keyword>
<dbReference type="PRINTS" id="PR00032">
    <property type="entry name" value="HTHARAC"/>
</dbReference>
<accession>A0ABW5KE12</accession>
<dbReference type="Pfam" id="PF12833">
    <property type="entry name" value="HTH_18"/>
    <property type="match status" value="1"/>
</dbReference>
<organism evidence="5 6">
    <name type="scientific">Sphingobacterium suaedae</name>
    <dbReference type="NCBI Taxonomy" id="1686402"/>
    <lineage>
        <taxon>Bacteria</taxon>
        <taxon>Pseudomonadati</taxon>
        <taxon>Bacteroidota</taxon>
        <taxon>Sphingobacteriia</taxon>
        <taxon>Sphingobacteriales</taxon>
        <taxon>Sphingobacteriaceae</taxon>
        <taxon>Sphingobacterium</taxon>
    </lineage>
</organism>
<sequence>MEIPTQKEIRINDKFDSKALFKIAPFDPRKSVTSPHKHNGYLELVFLTATSGTHVIDGRETAVVPPCLLIIKKEQVHHWTLTAPVSGYVILVKKPFVEESLDRDIRKLVEEVSRYSHIPLPSGEYLQALSVLLTHEENPLCIEGLFKAFLAKALEKKSHSIKQLHTSHTLYAQFCALLDEQQLVNHVGHYAQLLHTSQQNLSIACKKSVGLTASEVLAERLIHEAKRLLYYTHKTVAEVAQALHFSDESNFSKYFKRYTGLTPSAFRKL</sequence>
<proteinExistence type="predicted"/>
<comment type="caution">
    <text evidence="5">The sequence shown here is derived from an EMBL/GenBank/DDBJ whole genome shotgun (WGS) entry which is preliminary data.</text>
</comment>
<reference evidence="6" key="1">
    <citation type="journal article" date="2019" name="Int. J. Syst. Evol. Microbiol.">
        <title>The Global Catalogue of Microorganisms (GCM) 10K type strain sequencing project: providing services to taxonomists for standard genome sequencing and annotation.</title>
        <authorList>
            <consortium name="The Broad Institute Genomics Platform"/>
            <consortium name="The Broad Institute Genome Sequencing Center for Infectious Disease"/>
            <person name="Wu L."/>
            <person name="Ma J."/>
        </authorList>
    </citation>
    <scope>NUCLEOTIDE SEQUENCE [LARGE SCALE GENOMIC DNA]</scope>
    <source>
        <strain evidence="6">KCTC 42662</strain>
    </source>
</reference>
<dbReference type="InterPro" id="IPR020449">
    <property type="entry name" value="Tscrpt_reg_AraC-type_HTH"/>
</dbReference>